<dbReference type="Proteomes" id="UP000317036">
    <property type="component" value="Unassembled WGS sequence"/>
</dbReference>
<dbReference type="InterPro" id="IPR027469">
    <property type="entry name" value="Cation_efflux_TMD_sf"/>
</dbReference>
<dbReference type="SUPFAM" id="SSF160240">
    <property type="entry name" value="Cation efflux protein cytoplasmic domain-like"/>
    <property type="match status" value="1"/>
</dbReference>
<dbReference type="NCBIfam" id="TIGR01297">
    <property type="entry name" value="CDF"/>
    <property type="match status" value="1"/>
</dbReference>
<dbReference type="RefSeq" id="WP_144845730.1">
    <property type="nucleotide sequence ID" value="NZ_VNJI01000009.1"/>
</dbReference>
<evidence type="ECO:0000256" key="4">
    <source>
        <dbReference type="ARBA" id="ARBA00022692"/>
    </source>
</evidence>
<gene>
    <name evidence="10" type="ORF">FPZ49_09075</name>
</gene>
<dbReference type="GO" id="GO:0016020">
    <property type="term" value="C:membrane"/>
    <property type="evidence" value="ECO:0007669"/>
    <property type="project" value="UniProtKB-SubCell"/>
</dbReference>
<dbReference type="Gene3D" id="3.30.70.1350">
    <property type="entry name" value="Cation efflux protein, cytoplasmic domain"/>
    <property type="match status" value="1"/>
</dbReference>
<evidence type="ECO:0000313" key="10">
    <source>
        <dbReference type="EMBL" id="TVY10213.1"/>
    </source>
</evidence>
<comment type="subcellular location">
    <subcellularLocation>
        <location evidence="1">Membrane</location>
        <topology evidence="1">Multi-pass membrane protein</topology>
    </subcellularLocation>
</comment>
<organism evidence="10 11">
    <name type="scientific">Paenibacillus cremeus</name>
    <dbReference type="NCBI Taxonomy" id="2163881"/>
    <lineage>
        <taxon>Bacteria</taxon>
        <taxon>Bacillati</taxon>
        <taxon>Bacillota</taxon>
        <taxon>Bacilli</taxon>
        <taxon>Bacillales</taxon>
        <taxon>Paenibacillaceae</taxon>
        <taxon>Paenibacillus</taxon>
    </lineage>
</organism>
<dbReference type="OrthoDB" id="9806522at2"/>
<dbReference type="InterPro" id="IPR002524">
    <property type="entry name" value="Cation_efflux"/>
</dbReference>
<dbReference type="InterPro" id="IPR036837">
    <property type="entry name" value="Cation_efflux_CTD_sf"/>
</dbReference>
<dbReference type="EMBL" id="VNJI01000009">
    <property type="protein sequence ID" value="TVY10213.1"/>
    <property type="molecule type" value="Genomic_DNA"/>
</dbReference>
<dbReference type="InterPro" id="IPR058533">
    <property type="entry name" value="Cation_efflux_TM"/>
</dbReference>
<dbReference type="FunFam" id="1.20.1510.10:FF:000006">
    <property type="entry name" value="Divalent cation efflux transporter"/>
    <property type="match status" value="1"/>
</dbReference>
<evidence type="ECO:0000259" key="9">
    <source>
        <dbReference type="Pfam" id="PF16916"/>
    </source>
</evidence>
<feature type="transmembrane region" description="Helical" evidence="7">
    <location>
        <begin position="115"/>
        <end position="136"/>
    </location>
</feature>
<keyword evidence="11" id="KW-1185">Reference proteome</keyword>
<dbReference type="InterPro" id="IPR050291">
    <property type="entry name" value="CDF_Transporter"/>
</dbReference>
<evidence type="ECO:0000256" key="5">
    <source>
        <dbReference type="ARBA" id="ARBA00022989"/>
    </source>
</evidence>
<keyword evidence="3" id="KW-0813">Transport</keyword>
<name>A0A559KDM8_9BACL</name>
<keyword evidence="6 7" id="KW-0472">Membrane</keyword>
<evidence type="ECO:0000256" key="6">
    <source>
        <dbReference type="ARBA" id="ARBA00023136"/>
    </source>
</evidence>
<reference evidence="10 11" key="1">
    <citation type="submission" date="2019-07" db="EMBL/GenBank/DDBJ databases">
        <authorList>
            <person name="Kim J."/>
        </authorList>
    </citation>
    <scope>NUCLEOTIDE SEQUENCE [LARGE SCALE GENOMIC DNA]</scope>
    <source>
        <strain evidence="10 11">JC52</strain>
    </source>
</reference>
<dbReference type="AlphaFoldDB" id="A0A559KDM8"/>
<comment type="similarity">
    <text evidence="2">Belongs to the cation diffusion facilitator (CDF) transporter (TC 2.A.4) family.</text>
</comment>
<evidence type="ECO:0000256" key="3">
    <source>
        <dbReference type="ARBA" id="ARBA00022448"/>
    </source>
</evidence>
<evidence type="ECO:0000256" key="7">
    <source>
        <dbReference type="SAM" id="Phobius"/>
    </source>
</evidence>
<proteinExistence type="inferred from homology"/>
<protein>
    <submittedName>
        <fullName evidence="10">Cation transporter</fullName>
    </submittedName>
</protein>
<comment type="caution">
    <text evidence="10">The sequence shown here is derived from an EMBL/GenBank/DDBJ whole genome shotgun (WGS) entry which is preliminary data.</text>
</comment>
<dbReference type="PANTHER" id="PTHR43840:SF50">
    <property type="entry name" value="MANGANESE EFFLUX SYSTEM PROTEIN MNES"/>
    <property type="match status" value="1"/>
</dbReference>
<dbReference type="PANTHER" id="PTHR43840">
    <property type="entry name" value="MITOCHONDRIAL METAL TRANSPORTER 1-RELATED"/>
    <property type="match status" value="1"/>
</dbReference>
<feature type="domain" description="Cation efflux protein transmembrane" evidence="8">
    <location>
        <begin position="15"/>
        <end position="206"/>
    </location>
</feature>
<feature type="transmembrane region" description="Helical" evidence="7">
    <location>
        <begin position="12"/>
        <end position="34"/>
    </location>
</feature>
<dbReference type="SUPFAM" id="SSF161111">
    <property type="entry name" value="Cation efflux protein transmembrane domain-like"/>
    <property type="match status" value="1"/>
</dbReference>
<accession>A0A559KDM8</accession>
<dbReference type="Pfam" id="PF01545">
    <property type="entry name" value="Cation_efflux"/>
    <property type="match status" value="1"/>
</dbReference>
<sequence length="296" mass="32026">METYDNLKEGEKGAWVSIAAYIVLSFFKIGMGYWTGSEALTADGINNTTDIIVSVAVLIGLRISRKPPDRDHPYGHMRAETIASLVASFIMAVAGLQVVIQAGKSFFSDERSAPSMVAAWVALGSAVVMLGVYLYNSRLAKRINNQSLMAAASDNRSDALVSIGAAVGIIASRFGYPILDAVAAFVVGIIICKTAGHIFSDASHALTDGFDDRKLKVFRQTVKETPGVKRIKDIRARIHGSNVLLDVVVEVSAELSVEQSHDISDDIEKRMQDEHHVGNVHVHVEPYAETKTAKGK</sequence>
<evidence type="ECO:0000256" key="1">
    <source>
        <dbReference type="ARBA" id="ARBA00004141"/>
    </source>
</evidence>
<dbReference type="Gene3D" id="1.20.1510.10">
    <property type="entry name" value="Cation efflux protein transmembrane domain"/>
    <property type="match status" value="1"/>
</dbReference>
<dbReference type="GO" id="GO:0008324">
    <property type="term" value="F:monoatomic cation transmembrane transporter activity"/>
    <property type="evidence" value="ECO:0007669"/>
    <property type="project" value="InterPro"/>
</dbReference>
<evidence type="ECO:0000259" key="8">
    <source>
        <dbReference type="Pfam" id="PF01545"/>
    </source>
</evidence>
<keyword evidence="5 7" id="KW-1133">Transmembrane helix</keyword>
<evidence type="ECO:0000256" key="2">
    <source>
        <dbReference type="ARBA" id="ARBA00008114"/>
    </source>
</evidence>
<feature type="transmembrane region" description="Helical" evidence="7">
    <location>
        <begin position="82"/>
        <end position="103"/>
    </location>
</feature>
<keyword evidence="4 7" id="KW-0812">Transmembrane</keyword>
<evidence type="ECO:0000313" key="11">
    <source>
        <dbReference type="Proteomes" id="UP000317036"/>
    </source>
</evidence>
<feature type="transmembrane region" description="Helical" evidence="7">
    <location>
        <begin position="40"/>
        <end position="61"/>
    </location>
</feature>
<dbReference type="InterPro" id="IPR027470">
    <property type="entry name" value="Cation_efflux_CTD"/>
</dbReference>
<feature type="domain" description="Cation efflux protein cytoplasmic" evidence="9">
    <location>
        <begin position="214"/>
        <end position="287"/>
    </location>
</feature>
<dbReference type="Pfam" id="PF16916">
    <property type="entry name" value="ZT_dimer"/>
    <property type="match status" value="1"/>
</dbReference>